<sequence length="345" mass="36675">MTKVSSSTFMKRWCRDLRSLQTAGSLTGGARKLARTAALGLMLVTTASGFATASACSTLSLQPLTIDYDPTSPAPTTAIATIQADRWDSTAETWRNVHAIKPLPGNEPNGISFDLDFVAALPRSWQSGKITSTYHGYPSGVFSPQSSTVIYAGYYDTDDPVALQVRLSIAPGQTQLSAGTHALNFAIADRFGGDVGCPFGNFYTSDWNEAFASATLNVAEILQMNLKGGGLGGTMDFGTSMETGDQQFTLLSVTTNAPFRVIMASDHGGVLKLNDEEAATDEIAYTATFNGQPISATTPYEDLSPVGTGYSQSDLEFEVTLTGDTQTKRAGKYKDTVTLTLQSAL</sequence>
<name>A0ABW1SCU3_9PROT</name>
<gene>
    <name evidence="1" type="ORF">ACFQDM_15615</name>
</gene>
<evidence type="ECO:0008006" key="3">
    <source>
        <dbReference type="Google" id="ProtNLM"/>
    </source>
</evidence>
<comment type="caution">
    <text evidence="1">The sequence shown here is derived from an EMBL/GenBank/DDBJ whole genome shotgun (WGS) entry which is preliminary data.</text>
</comment>
<evidence type="ECO:0000313" key="1">
    <source>
        <dbReference type="EMBL" id="MFC6199512.1"/>
    </source>
</evidence>
<keyword evidence="2" id="KW-1185">Reference proteome</keyword>
<evidence type="ECO:0000313" key="2">
    <source>
        <dbReference type="Proteomes" id="UP001596303"/>
    </source>
</evidence>
<reference evidence="2" key="1">
    <citation type="journal article" date="2019" name="Int. J. Syst. Evol. Microbiol.">
        <title>The Global Catalogue of Microorganisms (GCM) 10K type strain sequencing project: providing services to taxonomists for standard genome sequencing and annotation.</title>
        <authorList>
            <consortium name="The Broad Institute Genomics Platform"/>
            <consortium name="The Broad Institute Genome Sequencing Center for Infectious Disease"/>
            <person name="Wu L."/>
            <person name="Ma J."/>
        </authorList>
    </citation>
    <scope>NUCLEOTIDE SEQUENCE [LARGE SCALE GENOMIC DNA]</scope>
    <source>
        <strain evidence="2">CGMCC-1.15741</strain>
    </source>
</reference>
<dbReference type="RefSeq" id="WP_377380614.1">
    <property type="nucleotide sequence ID" value="NZ_JBHSSW010000045.1"/>
</dbReference>
<dbReference type="EMBL" id="JBHSSW010000045">
    <property type="protein sequence ID" value="MFC6199512.1"/>
    <property type="molecule type" value="Genomic_DNA"/>
</dbReference>
<proteinExistence type="predicted"/>
<dbReference type="Proteomes" id="UP001596303">
    <property type="component" value="Unassembled WGS sequence"/>
</dbReference>
<organism evidence="1 2">
    <name type="scientific">Ponticaulis profundi</name>
    <dbReference type="NCBI Taxonomy" id="2665222"/>
    <lineage>
        <taxon>Bacteria</taxon>
        <taxon>Pseudomonadati</taxon>
        <taxon>Pseudomonadota</taxon>
        <taxon>Alphaproteobacteria</taxon>
        <taxon>Hyphomonadales</taxon>
        <taxon>Hyphomonadaceae</taxon>
        <taxon>Ponticaulis</taxon>
    </lineage>
</organism>
<protein>
    <recommendedName>
        <fullName evidence="3">Spore coat protein U domain-containing protein</fullName>
    </recommendedName>
</protein>
<accession>A0ABW1SCU3</accession>